<proteinExistence type="predicted"/>
<name>A0A6I0HM06_PHOVU</name>
<dbReference type="EMBL" id="WCWW01000047">
    <property type="protein sequence ID" value="KAB3853199.1"/>
    <property type="molecule type" value="Genomic_DNA"/>
</dbReference>
<accession>A0A6I0HM06</accession>
<dbReference type="RefSeq" id="WP_149926592.1">
    <property type="nucleotide sequence ID" value="NZ_JANUKW010000004.1"/>
</dbReference>
<dbReference type="Proteomes" id="UP000441522">
    <property type="component" value="Unassembled WGS sequence"/>
</dbReference>
<gene>
    <name evidence="1" type="ORF">GAS29_17395</name>
</gene>
<evidence type="ECO:0000313" key="2">
    <source>
        <dbReference type="Proteomes" id="UP000441522"/>
    </source>
</evidence>
<comment type="caution">
    <text evidence="1">The sequence shown here is derived from an EMBL/GenBank/DDBJ whole genome shotgun (WGS) entry which is preliminary data.</text>
</comment>
<evidence type="ECO:0000313" key="1">
    <source>
        <dbReference type="EMBL" id="KAB3853199.1"/>
    </source>
</evidence>
<sequence>MSKVTELTKELQRVMYSTTYSFEIDTEDVVFGFKNTIRKRTKNLAKAFKLEQKVTKDCGCFLSNTVRIVSVRIYKNGELKKELHAKEITASYNG</sequence>
<organism evidence="1 2">
    <name type="scientific">Phocaeicola vulgatus</name>
    <name type="common">Bacteroides vulgatus</name>
    <dbReference type="NCBI Taxonomy" id="821"/>
    <lineage>
        <taxon>Bacteria</taxon>
        <taxon>Pseudomonadati</taxon>
        <taxon>Bacteroidota</taxon>
        <taxon>Bacteroidia</taxon>
        <taxon>Bacteroidales</taxon>
        <taxon>Bacteroidaceae</taxon>
        <taxon>Phocaeicola</taxon>
    </lineage>
</organism>
<protein>
    <submittedName>
        <fullName evidence="1">Uncharacterized protein</fullName>
    </submittedName>
</protein>
<reference evidence="1 2" key="1">
    <citation type="journal article" date="2019" name="Nat. Med.">
        <title>A library of human gut bacterial isolates paired with longitudinal multiomics data enables mechanistic microbiome research.</title>
        <authorList>
            <person name="Poyet M."/>
            <person name="Groussin M."/>
            <person name="Gibbons S.M."/>
            <person name="Avila-Pacheco J."/>
            <person name="Jiang X."/>
            <person name="Kearney S.M."/>
            <person name="Perrotta A.R."/>
            <person name="Berdy B."/>
            <person name="Zhao S."/>
            <person name="Lieberman T.D."/>
            <person name="Swanson P.K."/>
            <person name="Smith M."/>
            <person name="Roesemann S."/>
            <person name="Alexander J.E."/>
            <person name="Rich S.A."/>
            <person name="Livny J."/>
            <person name="Vlamakis H."/>
            <person name="Clish C."/>
            <person name="Bullock K."/>
            <person name="Deik A."/>
            <person name="Scott J."/>
            <person name="Pierce K.A."/>
            <person name="Xavier R.J."/>
            <person name="Alm E.J."/>
        </authorList>
    </citation>
    <scope>NUCLEOTIDE SEQUENCE [LARGE SCALE GENOMIC DNA]</scope>
    <source>
        <strain evidence="1 2">BIOML-A5</strain>
    </source>
</reference>
<dbReference type="AlphaFoldDB" id="A0A6I0HM06"/>